<evidence type="ECO:0000256" key="8">
    <source>
        <dbReference type="ARBA" id="ARBA00023136"/>
    </source>
</evidence>
<dbReference type="CDD" id="cd13131">
    <property type="entry name" value="MATE_NorM_like"/>
    <property type="match status" value="1"/>
</dbReference>
<feature type="transmembrane region" description="Helical" evidence="10">
    <location>
        <begin position="354"/>
        <end position="372"/>
    </location>
</feature>
<evidence type="ECO:0000256" key="3">
    <source>
        <dbReference type="ARBA" id="ARBA00022449"/>
    </source>
</evidence>
<dbReference type="EMBL" id="CP006943">
    <property type="protein sequence ID" value="AHG75917.1"/>
    <property type="molecule type" value="Genomic_DNA"/>
</dbReference>
<dbReference type="GO" id="GO:0015297">
    <property type="term" value="F:antiporter activity"/>
    <property type="evidence" value="ECO:0007669"/>
    <property type="project" value="UniProtKB-KW"/>
</dbReference>
<feature type="transmembrane region" description="Helical" evidence="10">
    <location>
        <begin position="247"/>
        <end position="269"/>
    </location>
</feature>
<dbReference type="PANTHER" id="PTHR43298">
    <property type="entry name" value="MULTIDRUG RESISTANCE PROTEIN NORM-RELATED"/>
    <property type="match status" value="1"/>
</dbReference>
<evidence type="ECO:0000256" key="2">
    <source>
        <dbReference type="ARBA" id="ARBA00022448"/>
    </source>
</evidence>
<feature type="transmembrane region" description="Helical" evidence="10">
    <location>
        <begin position="20"/>
        <end position="46"/>
    </location>
</feature>
<evidence type="ECO:0000256" key="10">
    <source>
        <dbReference type="SAM" id="Phobius"/>
    </source>
</evidence>
<keyword evidence="12" id="KW-1185">Reference proteome</keyword>
<keyword evidence="3" id="KW-0050">Antiport</keyword>
<feature type="transmembrane region" description="Helical" evidence="10">
    <location>
        <begin position="58"/>
        <end position="78"/>
    </location>
</feature>
<evidence type="ECO:0000313" key="12">
    <source>
        <dbReference type="Proteomes" id="UP000066995"/>
    </source>
</evidence>
<keyword evidence="7" id="KW-0406">Ion transport</keyword>
<organism evidence="11 12">
    <name type="scientific">Mannheimia varigena USDA-ARS-USMARC-1296</name>
    <dbReference type="NCBI Taxonomy" id="1433287"/>
    <lineage>
        <taxon>Bacteria</taxon>
        <taxon>Pseudomonadati</taxon>
        <taxon>Pseudomonadota</taxon>
        <taxon>Gammaproteobacteria</taxon>
        <taxon>Pasteurellales</taxon>
        <taxon>Pasteurellaceae</taxon>
        <taxon>Mannheimia</taxon>
    </lineage>
</organism>
<evidence type="ECO:0000256" key="9">
    <source>
        <dbReference type="ARBA" id="ARBA00031636"/>
    </source>
</evidence>
<dbReference type="InterPro" id="IPR050222">
    <property type="entry name" value="MATE_MdtK"/>
</dbReference>
<feature type="transmembrane region" description="Helical" evidence="10">
    <location>
        <begin position="393"/>
        <end position="413"/>
    </location>
</feature>
<dbReference type="PANTHER" id="PTHR43298:SF2">
    <property type="entry name" value="FMN_FAD EXPORTER YEEO-RELATED"/>
    <property type="match status" value="1"/>
</dbReference>
<feature type="transmembrane region" description="Helical" evidence="10">
    <location>
        <begin position="98"/>
        <end position="119"/>
    </location>
</feature>
<evidence type="ECO:0000256" key="1">
    <source>
        <dbReference type="ARBA" id="ARBA00004429"/>
    </source>
</evidence>
<gene>
    <name evidence="11" type="ORF">X808_13950</name>
</gene>
<proteinExistence type="predicted"/>
<comment type="subcellular location">
    <subcellularLocation>
        <location evidence="1">Cell inner membrane</location>
        <topology evidence="1">Multi-pass membrane protein</topology>
    </subcellularLocation>
</comment>
<feature type="transmembrane region" description="Helical" evidence="10">
    <location>
        <begin position="135"/>
        <end position="156"/>
    </location>
</feature>
<dbReference type="PIRSF" id="PIRSF006603">
    <property type="entry name" value="DinF"/>
    <property type="match status" value="1"/>
</dbReference>
<reference evidence="11 12" key="1">
    <citation type="submission" date="2013-12" db="EMBL/GenBank/DDBJ databases">
        <title>Annotation of the Mannheimia varigena USDA-ARS-USMARC-1296 complete genome.</title>
        <authorList>
            <person name="Harhay G.P."/>
            <person name="Clawson M.L."/>
            <person name="Murray R.W."/>
            <person name="Lubbers B.V."/>
            <person name="Heaton M.P."/>
            <person name="Chitko-Mckown C.G."/>
            <person name="Harhay D.M."/>
            <person name="Smith T.P.L."/>
        </authorList>
    </citation>
    <scope>NUCLEOTIDE SEQUENCE [LARGE SCALE GENOMIC DNA]</scope>
    <source>
        <strain evidence="11 12">USDA-ARS-USMARC-1296</strain>
    </source>
</reference>
<sequence length="465" mass="51079">MNMNLRWQEYPHNASKLFKLSLPIFISQLSASGMGLADIVMAGLVSDDDVSAIAVSNSIYFPLFLFVLGLLNAITPTVSYLNGSGNRHLIAHQIRQGVWLVLATSVPLIAIFLNSHLILDLMETPAEFSLKSQQYLAVMAVGLVPALLSINLRCMNDGLSNPKPAMRITFFGLLLNIPLNYIFIFGKFGLPEMGAVGCGVATVMVNWIMFLMMLHYCYTNPAQKDIRLFEKWIEAPSGQILLKLCKLGLPIAFAIFTEVMLFSTSSLFLSPLGSQVVASHQAALQTSSLFFMIPMSFGIATTIMVGQTLGEKNVEGAKILSYHALITATILAIIAAIIIIVLKDLIPFAFTSNPISIAITANLLIFAAVYQIPDAIQAVVNGILRGYKHTQPILYVTLFCYWIISIPLGYTLARTDWIVQPMAAQGFWLVFCIGLSLAGGLLLWQMRQIQSVPAEQLIAKLERIK</sequence>
<evidence type="ECO:0000256" key="5">
    <source>
        <dbReference type="ARBA" id="ARBA00022692"/>
    </source>
</evidence>
<dbReference type="GO" id="GO:0006811">
    <property type="term" value="P:monoatomic ion transport"/>
    <property type="evidence" value="ECO:0007669"/>
    <property type="project" value="UniProtKB-KW"/>
</dbReference>
<feature type="transmembrane region" description="Helical" evidence="10">
    <location>
        <begin position="194"/>
        <end position="218"/>
    </location>
</feature>
<accession>W0QCA2</accession>
<dbReference type="Pfam" id="PF01554">
    <property type="entry name" value="MatE"/>
    <property type="match status" value="2"/>
</dbReference>
<evidence type="ECO:0000313" key="11">
    <source>
        <dbReference type="EMBL" id="AHG75917.1"/>
    </source>
</evidence>
<keyword evidence="4" id="KW-1003">Cell membrane</keyword>
<keyword evidence="6 10" id="KW-1133">Transmembrane helix</keyword>
<feature type="transmembrane region" description="Helical" evidence="10">
    <location>
        <begin position="289"/>
        <end position="310"/>
    </location>
</feature>
<evidence type="ECO:0000256" key="6">
    <source>
        <dbReference type="ARBA" id="ARBA00022989"/>
    </source>
</evidence>
<dbReference type="GO" id="GO:0042910">
    <property type="term" value="F:xenobiotic transmembrane transporter activity"/>
    <property type="evidence" value="ECO:0007669"/>
    <property type="project" value="InterPro"/>
</dbReference>
<feature type="transmembrane region" description="Helical" evidence="10">
    <location>
        <begin position="425"/>
        <end position="444"/>
    </location>
</feature>
<keyword evidence="5 10" id="KW-0812">Transmembrane</keyword>
<dbReference type="eggNOG" id="COG0534">
    <property type="taxonomic scope" value="Bacteria"/>
</dbReference>
<keyword evidence="2" id="KW-0813">Transport</keyword>
<feature type="transmembrane region" description="Helical" evidence="10">
    <location>
        <begin position="168"/>
        <end position="188"/>
    </location>
</feature>
<dbReference type="AlphaFoldDB" id="W0QCA2"/>
<dbReference type="HOGENOM" id="CLU_012893_6_0_6"/>
<dbReference type="GO" id="GO:0005886">
    <property type="term" value="C:plasma membrane"/>
    <property type="evidence" value="ECO:0007669"/>
    <property type="project" value="UniProtKB-SubCell"/>
</dbReference>
<evidence type="ECO:0000256" key="4">
    <source>
        <dbReference type="ARBA" id="ARBA00022475"/>
    </source>
</evidence>
<name>W0QCA2_9PAST</name>
<evidence type="ECO:0000256" key="7">
    <source>
        <dbReference type="ARBA" id="ARBA00023065"/>
    </source>
</evidence>
<dbReference type="Proteomes" id="UP000066995">
    <property type="component" value="Chromosome"/>
</dbReference>
<dbReference type="InterPro" id="IPR048279">
    <property type="entry name" value="MdtK-like"/>
</dbReference>
<keyword evidence="8 10" id="KW-0472">Membrane</keyword>
<dbReference type="STRING" id="1433287.X808_13950"/>
<dbReference type="PATRIC" id="fig|1433287.3.peg.1397"/>
<dbReference type="NCBIfam" id="TIGR00797">
    <property type="entry name" value="matE"/>
    <property type="match status" value="1"/>
</dbReference>
<dbReference type="KEGG" id="mvi:X808_13950"/>
<feature type="transmembrane region" description="Helical" evidence="10">
    <location>
        <begin position="322"/>
        <end position="342"/>
    </location>
</feature>
<dbReference type="InterPro" id="IPR002528">
    <property type="entry name" value="MATE_fam"/>
</dbReference>
<protein>
    <recommendedName>
        <fullName evidence="9">Multidrug-efflux transporter</fullName>
    </recommendedName>
</protein>